<dbReference type="AlphaFoldDB" id="G3AKM3"/>
<keyword evidence="2" id="KW-1185">Reference proteome</keyword>
<dbReference type="EMBL" id="GL996501">
    <property type="protein sequence ID" value="EGW33628.1"/>
    <property type="molecule type" value="Genomic_DNA"/>
</dbReference>
<dbReference type="RefSeq" id="XP_007375143.1">
    <property type="nucleotide sequence ID" value="XM_007375081.1"/>
</dbReference>
<dbReference type="HOGENOM" id="CLU_2887261_0_0_1"/>
<evidence type="ECO:0000313" key="2">
    <source>
        <dbReference type="Proteomes" id="UP000000709"/>
    </source>
</evidence>
<sequence length="63" mass="6944">MMVPIPTAEEEETEAQVDQEIVTNSEITMKEVVNPAQITLTMVPIGDKLLVVLVYSLNKPSCI</sequence>
<organism evidence="2">
    <name type="scientific">Spathaspora passalidarum (strain NRRL Y-27907 / 11-Y1)</name>
    <dbReference type="NCBI Taxonomy" id="619300"/>
    <lineage>
        <taxon>Eukaryota</taxon>
        <taxon>Fungi</taxon>
        <taxon>Dikarya</taxon>
        <taxon>Ascomycota</taxon>
        <taxon>Saccharomycotina</taxon>
        <taxon>Pichiomycetes</taxon>
        <taxon>Debaryomycetaceae</taxon>
        <taxon>Spathaspora</taxon>
    </lineage>
</organism>
<proteinExistence type="predicted"/>
<protein>
    <submittedName>
        <fullName evidence="1">Uncharacterized protein</fullName>
    </submittedName>
</protein>
<name>G3AKM3_SPAPN</name>
<accession>G3AKM3</accession>
<dbReference type="Proteomes" id="UP000000709">
    <property type="component" value="Unassembled WGS sequence"/>
</dbReference>
<reference evidence="1 2" key="1">
    <citation type="journal article" date="2011" name="Proc. Natl. Acad. Sci. U.S.A.">
        <title>Comparative genomics of xylose-fermenting fungi for enhanced biofuel production.</title>
        <authorList>
            <person name="Wohlbach D.J."/>
            <person name="Kuo A."/>
            <person name="Sato T.K."/>
            <person name="Potts K.M."/>
            <person name="Salamov A.A."/>
            <person name="LaButti K.M."/>
            <person name="Sun H."/>
            <person name="Clum A."/>
            <person name="Pangilinan J.L."/>
            <person name="Lindquist E.A."/>
            <person name="Lucas S."/>
            <person name="Lapidus A."/>
            <person name="Jin M."/>
            <person name="Gunawan C."/>
            <person name="Balan V."/>
            <person name="Dale B.E."/>
            <person name="Jeffries T.W."/>
            <person name="Zinkel R."/>
            <person name="Barry K.W."/>
            <person name="Grigoriev I.V."/>
            <person name="Gasch A.P."/>
        </authorList>
    </citation>
    <scope>NUCLEOTIDE SEQUENCE [LARGE SCALE GENOMIC DNA]</scope>
    <source>
        <strain evidence="2">NRRL Y-27907 / 11-Y1</strain>
    </source>
</reference>
<dbReference type="KEGG" id="spaa:SPAPADRAFT_60966"/>
<evidence type="ECO:0000313" key="1">
    <source>
        <dbReference type="EMBL" id="EGW33628.1"/>
    </source>
</evidence>
<gene>
    <name evidence="1" type="ORF">SPAPADRAFT_60966</name>
</gene>
<dbReference type="GeneID" id="18873659"/>
<dbReference type="InParanoid" id="G3AKM3"/>